<evidence type="ECO:0000256" key="1">
    <source>
        <dbReference type="ARBA" id="ARBA00008520"/>
    </source>
</evidence>
<comment type="caution">
    <text evidence="5">The sequence shown here is derived from an EMBL/GenBank/DDBJ whole genome shotgun (WGS) entry which is preliminary data.</text>
</comment>
<evidence type="ECO:0000256" key="4">
    <source>
        <dbReference type="SAM" id="SignalP"/>
    </source>
</evidence>
<gene>
    <name evidence="5" type="ORF">KHA93_22495</name>
</gene>
<dbReference type="CDD" id="cd13585">
    <property type="entry name" value="PBP2_TMBP_like"/>
    <property type="match status" value="1"/>
</dbReference>
<name>A0A942TRF6_9BACI</name>
<accession>A0A942TRF6</accession>
<sequence length="415" mass="46523">MKNKVLIKKLFALLTIFSVLMLAACGSNKDNNAGTDKDGKEVVRFATWDSEDSLELQKQLVEKFNSEHDNIKVVLEAYGSDYDTKIAAGMGAKDAPDVMYMWNYPQYKDALEPLDSYIDKKGADYKGEFYDALWNYNSADGQILGLPVGYTTHVVYYNKDLFDQKGIEYPKAGWTWNDFREISKKLTDPAKKQTGFVFSGKPDPYDFEMYLWGNGTAYADKDGNLAGHLNSKKSIEVFKMFQDMLKDKSAITSEGSGTTEMKSGKVGMFINGAWYLDTFKEAGINYGVVEVPSFPGGKNVSVISSSGVAMSKTSKHKKAAFEFMEYWTGAEANKARMNYELPVLKSIVKSEKLNEDPIKSVFYSMLEKSDGFTPSSFVIDDWSTVSDELNLVFEEIFNPSTLQDPKTVLDEAAQQ</sequence>
<dbReference type="AlphaFoldDB" id="A0A942TRF6"/>
<keyword evidence="2" id="KW-0813">Transport</keyword>
<dbReference type="GO" id="GO:0015768">
    <property type="term" value="P:maltose transport"/>
    <property type="evidence" value="ECO:0007669"/>
    <property type="project" value="TreeGrafter"/>
</dbReference>
<protein>
    <submittedName>
        <fullName evidence="5">Sugar ABC transporter substrate-binding protein</fullName>
    </submittedName>
</protein>
<comment type="similarity">
    <text evidence="1">Belongs to the bacterial solute-binding protein 1 family.</text>
</comment>
<dbReference type="GO" id="GO:0042956">
    <property type="term" value="P:maltodextrin transmembrane transport"/>
    <property type="evidence" value="ECO:0007669"/>
    <property type="project" value="TreeGrafter"/>
</dbReference>
<proteinExistence type="inferred from homology"/>
<dbReference type="SUPFAM" id="SSF53850">
    <property type="entry name" value="Periplasmic binding protein-like II"/>
    <property type="match status" value="1"/>
</dbReference>
<organism evidence="5 6">
    <name type="scientific">Lederbergia citrisecunda</name>
    <dbReference type="NCBI Taxonomy" id="2833583"/>
    <lineage>
        <taxon>Bacteria</taxon>
        <taxon>Bacillati</taxon>
        <taxon>Bacillota</taxon>
        <taxon>Bacilli</taxon>
        <taxon>Bacillales</taxon>
        <taxon>Bacillaceae</taxon>
        <taxon>Lederbergia</taxon>
    </lineage>
</organism>
<keyword evidence="3 4" id="KW-0732">Signal</keyword>
<reference evidence="5 6" key="1">
    <citation type="submission" date="2021-05" db="EMBL/GenBank/DDBJ databases">
        <title>Novel Bacillus species.</title>
        <authorList>
            <person name="Liu G."/>
        </authorList>
    </citation>
    <scope>NUCLEOTIDE SEQUENCE [LARGE SCALE GENOMIC DNA]</scope>
    <source>
        <strain evidence="5 6">FJAT-49732</strain>
    </source>
</reference>
<dbReference type="GO" id="GO:1901982">
    <property type="term" value="F:maltose binding"/>
    <property type="evidence" value="ECO:0007669"/>
    <property type="project" value="TreeGrafter"/>
</dbReference>
<dbReference type="RefSeq" id="WP_213113159.1">
    <property type="nucleotide sequence ID" value="NZ_JAGYPJ010000002.1"/>
</dbReference>
<dbReference type="Proteomes" id="UP000682713">
    <property type="component" value="Unassembled WGS sequence"/>
</dbReference>
<keyword evidence="6" id="KW-1185">Reference proteome</keyword>
<feature type="chain" id="PRO_5039017198" evidence="4">
    <location>
        <begin position="24"/>
        <end position="415"/>
    </location>
</feature>
<dbReference type="GO" id="GO:0055052">
    <property type="term" value="C:ATP-binding cassette (ABC) transporter complex, substrate-binding subunit-containing"/>
    <property type="evidence" value="ECO:0007669"/>
    <property type="project" value="TreeGrafter"/>
</dbReference>
<dbReference type="InterPro" id="IPR006059">
    <property type="entry name" value="SBP"/>
</dbReference>
<dbReference type="PROSITE" id="PS51257">
    <property type="entry name" value="PROKAR_LIPOPROTEIN"/>
    <property type="match status" value="1"/>
</dbReference>
<dbReference type="Pfam" id="PF01547">
    <property type="entry name" value="SBP_bac_1"/>
    <property type="match status" value="1"/>
</dbReference>
<evidence type="ECO:0000313" key="6">
    <source>
        <dbReference type="Proteomes" id="UP000682713"/>
    </source>
</evidence>
<dbReference type="EMBL" id="JAGYPJ010000002">
    <property type="protein sequence ID" value="MBS4202375.1"/>
    <property type="molecule type" value="Genomic_DNA"/>
</dbReference>
<evidence type="ECO:0000313" key="5">
    <source>
        <dbReference type="EMBL" id="MBS4202375.1"/>
    </source>
</evidence>
<dbReference type="Gene3D" id="3.40.190.10">
    <property type="entry name" value="Periplasmic binding protein-like II"/>
    <property type="match status" value="1"/>
</dbReference>
<evidence type="ECO:0000256" key="3">
    <source>
        <dbReference type="ARBA" id="ARBA00022729"/>
    </source>
</evidence>
<feature type="signal peptide" evidence="4">
    <location>
        <begin position="1"/>
        <end position="23"/>
    </location>
</feature>
<dbReference type="PANTHER" id="PTHR30061:SF50">
    <property type="entry name" value="MALTOSE_MALTODEXTRIN-BINDING PERIPLASMIC PROTEIN"/>
    <property type="match status" value="1"/>
</dbReference>
<evidence type="ECO:0000256" key="2">
    <source>
        <dbReference type="ARBA" id="ARBA00022448"/>
    </source>
</evidence>
<dbReference type="PANTHER" id="PTHR30061">
    <property type="entry name" value="MALTOSE-BINDING PERIPLASMIC PROTEIN"/>
    <property type="match status" value="1"/>
</dbReference>